<organism evidence="2 3">
    <name type="scientific">Lacibacterium aquatile</name>
    <dbReference type="NCBI Taxonomy" id="1168082"/>
    <lineage>
        <taxon>Bacteria</taxon>
        <taxon>Pseudomonadati</taxon>
        <taxon>Pseudomonadota</taxon>
        <taxon>Alphaproteobacteria</taxon>
        <taxon>Rhodospirillales</taxon>
        <taxon>Rhodospirillaceae</taxon>
    </lineage>
</organism>
<dbReference type="Proteomes" id="UP001597295">
    <property type="component" value="Unassembled WGS sequence"/>
</dbReference>
<feature type="signal peptide" evidence="1">
    <location>
        <begin position="1"/>
        <end position="21"/>
    </location>
</feature>
<dbReference type="RefSeq" id="WP_379875511.1">
    <property type="nucleotide sequence ID" value="NZ_JBHUIP010000004.1"/>
</dbReference>
<accession>A0ABW5DN64</accession>
<proteinExistence type="predicted"/>
<dbReference type="EMBL" id="JBHUIP010000004">
    <property type="protein sequence ID" value="MFD2262552.1"/>
    <property type="molecule type" value="Genomic_DNA"/>
</dbReference>
<evidence type="ECO:0000256" key="1">
    <source>
        <dbReference type="SAM" id="SignalP"/>
    </source>
</evidence>
<reference evidence="3" key="1">
    <citation type="journal article" date="2019" name="Int. J. Syst. Evol. Microbiol.">
        <title>The Global Catalogue of Microorganisms (GCM) 10K type strain sequencing project: providing services to taxonomists for standard genome sequencing and annotation.</title>
        <authorList>
            <consortium name="The Broad Institute Genomics Platform"/>
            <consortium name="The Broad Institute Genome Sequencing Center for Infectious Disease"/>
            <person name="Wu L."/>
            <person name="Ma J."/>
        </authorList>
    </citation>
    <scope>NUCLEOTIDE SEQUENCE [LARGE SCALE GENOMIC DNA]</scope>
    <source>
        <strain evidence="3">CGMCC 1.19062</strain>
    </source>
</reference>
<sequence>MTRAGVVGFLVAMLSASTAGALERSASWTSDFGPLSMKTDKLDVLTGSYSKYQGQLIGKITGDRIQATWVQPQSEKRCARAQYGSNFWGTVQWKLQPNGSLAGTWAYCDDRAGSGGAWNGNLTAGSFPMASAAPAAAAPQATKAPAAPAPAGKASPVVAGDVFAQFKAEIGFPDKLKEAQQLKGDFTCDGVEDRAVGYLDRYDPKKPEYVIMLVTHHAGNHSGQTVRFPLSGDDEKNGQMCGDGKENDISIEIEKYTAAKAKAFTGADVCNVTIRSDDQICAPFRLFWKTQGKENDRLLVTRKVMQ</sequence>
<name>A0ABW5DN64_9PROT</name>
<comment type="caution">
    <text evidence="2">The sequence shown here is derived from an EMBL/GenBank/DDBJ whole genome shotgun (WGS) entry which is preliminary data.</text>
</comment>
<gene>
    <name evidence="2" type="ORF">ACFSM5_06605</name>
</gene>
<evidence type="ECO:0000313" key="2">
    <source>
        <dbReference type="EMBL" id="MFD2262552.1"/>
    </source>
</evidence>
<feature type="chain" id="PRO_5045969210" evidence="1">
    <location>
        <begin position="22"/>
        <end position="306"/>
    </location>
</feature>
<protein>
    <submittedName>
        <fullName evidence="2">Uncharacterized protein</fullName>
    </submittedName>
</protein>
<keyword evidence="1" id="KW-0732">Signal</keyword>
<evidence type="ECO:0000313" key="3">
    <source>
        <dbReference type="Proteomes" id="UP001597295"/>
    </source>
</evidence>
<keyword evidence="3" id="KW-1185">Reference proteome</keyword>